<dbReference type="Proteomes" id="UP000809337">
    <property type="component" value="Unassembled WGS sequence"/>
</dbReference>
<dbReference type="AlphaFoldDB" id="A0A9Q2NUV7"/>
<dbReference type="InterPro" id="IPR017946">
    <property type="entry name" value="PLC-like_Pdiesterase_TIM-brl"/>
</dbReference>
<dbReference type="PANTHER" id="PTHR46211:SF14">
    <property type="entry name" value="GLYCEROPHOSPHODIESTER PHOSPHODIESTERASE"/>
    <property type="match status" value="1"/>
</dbReference>
<dbReference type="CDD" id="cd08565">
    <property type="entry name" value="GDPD_pAtGDE_like"/>
    <property type="match status" value="1"/>
</dbReference>
<comment type="caution">
    <text evidence="2">The sequence shown here is derived from an EMBL/GenBank/DDBJ whole genome shotgun (WGS) entry which is preliminary data.</text>
</comment>
<sequence length="252" mass="27253">MTQIIAHRGARNLWAENSLQGFRNVVALGVGAVEFDLHLGAGGEILVIHDATLDRTTTGAGPVRALTEDSRHALRLIGPDGEIDEGVPTLSEVLDILAPVPGLRLFPEIKADENGVYDPALVIGTIEMLRAYGLAPRTVLHSFDTGVLRMIRAAAPEFARKVSVNGDWAERQGGIRAFCGGLGDLVGMVAVHHELLEVELEAVSSLFPLQKIGVWTLNDPDLIARWLRRGVGFITTDDPRMAKDIMAQEMAL</sequence>
<dbReference type="GO" id="GO:0008081">
    <property type="term" value="F:phosphoric diester hydrolase activity"/>
    <property type="evidence" value="ECO:0007669"/>
    <property type="project" value="InterPro"/>
</dbReference>
<dbReference type="EMBL" id="JAFBWN010000008">
    <property type="protein sequence ID" value="MBM2355553.1"/>
    <property type="molecule type" value="Genomic_DNA"/>
</dbReference>
<dbReference type="GO" id="GO:0006629">
    <property type="term" value="P:lipid metabolic process"/>
    <property type="evidence" value="ECO:0007669"/>
    <property type="project" value="InterPro"/>
</dbReference>
<gene>
    <name evidence="2" type="ORF">JQX14_13460</name>
</gene>
<name>A0A9Q2NUV7_9RHOB</name>
<proteinExistence type="predicted"/>
<evidence type="ECO:0000313" key="3">
    <source>
        <dbReference type="Proteomes" id="UP000809337"/>
    </source>
</evidence>
<dbReference type="RefSeq" id="WP_231034573.1">
    <property type="nucleotide sequence ID" value="NZ_JAJNGX010000008.1"/>
</dbReference>
<reference evidence="2" key="1">
    <citation type="submission" date="2021-01" db="EMBL/GenBank/DDBJ databases">
        <title>Diatom-associated Roseobacters Show Island Model of Population Structure.</title>
        <authorList>
            <person name="Qu L."/>
            <person name="Feng X."/>
            <person name="Chen Y."/>
            <person name="Li L."/>
            <person name="Wang X."/>
            <person name="Hu Z."/>
            <person name="Wang H."/>
            <person name="Luo H."/>
        </authorList>
    </citation>
    <scope>NUCLEOTIDE SEQUENCE</scope>
    <source>
        <strain evidence="2">SM26-45</strain>
    </source>
</reference>
<feature type="domain" description="GP-PDE" evidence="1">
    <location>
        <begin position="2"/>
        <end position="246"/>
    </location>
</feature>
<evidence type="ECO:0000313" key="2">
    <source>
        <dbReference type="EMBL" id="MBM2355553.1"/>
    </source>
</evidence>
<evidence type="ECO:0000259" key="1">
    <source>
        <dbReference type="PROSITE" id="PS51704"/>
    </source>
</evidence>
<organism evidence="2 3">
    <name type="scientific">Pseudosulfitobacter pseudonitzschiae</name>
    <dbReference type="NCBI Taxonomy" id="1402135"/>
    <lineage>
        <taxon>Bacteria</taxon>
        <taxon>Pseudomonadati</taxon>
        <taxon>Pseudomonadota</taxon>
        <taxon>Alphaproteobacteria</taxon>
        <taxon>Rhodobacterales</taxon>
        <taxon>Roseobacteraceae</taxon>
        <taxon>Pseudosulfitobacter</taxon>
    </lineage>
</organism>
<accession>A0A9Q2NUV7</accession>
<dbReference type="PROSITE" id="PS51704">
    <property type="entry name" value="GP_PDE"/>
    <property type="match status" value="1"/>
</dbReference>
<dbReference type="Gene3D" id="3.20.20.190">
    <property type="entry name" value="Phosphatidylinositol (PI) phosphodiesterase"/>
    <property type="match status" value="1"/>
</dbReference>
<dbReference type="PANTHER" id="PTHR46211">
    <property type="entry name" value="GLYCEROPHOSPHORYL DIESTER PHOSPHODIESTERASE"/>
    <property type="match status" value="1"/>
</dbReference>
<dbReference type="Pfam" id="PF03009">
    <property type="entry name" value="GDPD"/>
    <property type="match status" value="1"/>
</dbReference>
<dbReference type="SUPFAM" id="SSF51695">
    <property type="entry name" value="PLC-like phosphodiesterases"/>
    <property type="match status" value="1"/>
</dbReference>
<protein>
    <submittedName>
        <fullName evidence="2">Glycerophosphodiester phosphodiesterase</fullName>
    </submittedName>
</protein>
<dbReference type="InterPro" id="IPR030395">
    <property type="entry name" value="GP_PDE_dom"/>
</dbReference>